<reference evidence="1 2" key="1">
    <citation type="submission" date="2020-04" db="EMBL/GenBank/DDBJ databases">
        <title>Knoellia sp. isolate from air conditioner.</title>
        <authorList>
            <person name="Chea S."/>
            <person name="Kim D.-U."/>
        </authorList>
    </citation>
    <scope>NUCLEOTIDE SEQUENCE [LARGE SCALE GENOMIC DNA]</scope>
    <source>
        <strain evidence="1 2">DB2414S</strain>
    </source>
</reference>
<gene>
    <name evidence="1" type="ORF">HJG52_09810</name>
</gene>
<dbReference type="Proteomes" id="UP000588586">
    <property type="component" value="Unassembled WGS sequence"/>
</dbReference>
<evidence type="ECO:0000313" key="2">
    <source>
        <dbReference type="Proteomes" id="UP000588586"/>
    </source>
</evidence>
<accession>A0A849HGI3</accession>
<protein>
    <submittedName>
        <fullName evidence="1">Uncharacterized protein</fullName>
    </submittedName>
</protein>
<sequence length="131" mass="14192">MSREPMLISSEGAWQFDLTRVGSAVDGVFGSHETRRTSSNDESGEVVIVARTEVGELQLVVDEERLVVTIEIVTTSELAAELLAAISRTNPVSDQDTLLAEWAEDIVPVTPQTTARDLMGLLGPPPPRDHP</sequence>
<proteinExistence type="predicted"/>
<name>A0A849HGI3_9MICO</name>
<evidence type="ECO:0000313" key="1">
    <source>
        <dbReference type="EMBL" id="NNM46299.1"/>
    </source>
</evidence>
<dbReference type="EMBL" id="JABEPQ010000002">
    <property type="protein sequence ID" value="NNM46299.1"/>
    <property type="molecule type" value="Genomic_DNA"/>
</dbReference>
<organism evidence="1 2">
    <name type="scientific">Knoellia koreensis</name>
    <dbReference type="NCBI Taxonomy" id="2730921"/>
    <lineage>
        <taxon>Bacteria</taxon>
        <taxon>Bacillati</taxon>
        <taxon>Actinomycetota</taxon>
        <taxon>Actinomycetes</taxon>
        <taxon>Micrococcales</taxon>
        <taxon>Intrasporangiaceae</taxon>
        <taxon>Knoellia</taxon>
    </lineage>
</organism>
<comment type="caution">
    <text evidence="1">The sequence shown here is derived from an EMBL/GenBank/DDBJ whole genome shotgun (WGS) entry which is preliminary data.</text>
</comment>
<dbReference type="AlphaFoldDB" id="A0A849HGI3"/>
<dbReference type="RefSeq" id="WP_171243414.1">
    <property type="nucleotide sequence ID" value="NZ_JABEPQ010000002.1"/>
</dbReference>
<keyword evidence="2" id="KW-1185">Reference proteome</keyword>